<dbReference type="Proteomes" id="UP000838100">
    <property type="component" value="Unassembled WGS sequence"/>
</dbReference>
<protein>
    <submittedName>
        <fullName evidence="1">Uncharacterized protein</fullName>
    </submittedName>
</protein>
<name>A0ABM9A9Y8_9GAMM</name>
<sequence length="272" mass="30502">MTGPTSDTQKTEATIPSIDITDYVAPSGFWYQWGTQAWLDMLMSKSMIVKQAHPIITHTFLPILRLSDDPETIDAGWAQIKTKREIIRWSDSPREKWRKSYGNFVREAEWALLELRKHFSQKQYEEIVVGTSVSLSHENSGKFLDMMNSMSDKSKAKAKKKPKDPNKQSAIEKFLFNNFNPGGFLTGPAVITKADIAGGEMIMTIPDCGWHSCGKQADLPNPNALPEEGCLLICKGAFEALFNGHNGGLKMEFDPHLPETSCTVRMSWDTGQ</sequence>
<evidence type="ECO:0000313" key="1">
    <source>
        <dbReference type="EMBL" id="CAH0990018.1"/>
    </source>
</evidence>
<accession>A0ABM9A9Y8</accession>
<proteinExistence type="predicted"/>
<dbReference type="RefSeq" id="WP_237442717.1">
    <property type="nucleotide sequence ID" value="NZ_CAKLPX010000001.1"/>
</dbReference>
<dbReference type="EMBL" id="CAKLPX010000001">
    <property type="protein sequence ID" value="CAH0990018.1"/>
    <property type="molecule type" value="Genomic_DNA"/>
</dbReference>
<organism evidence="1 2">
    <name type="scientific">Sinobacterium norvegicum</name>
    <dbReference type="NCBI Taxonomy" id="1641715"/>
    <lineage>
        <taxon>Bacteria</taxon>
        <taxon>Pseudomonadati</taxon>
        <taxon>Pseudomonadota</taxon>
        <taxon>Gammaproteobacteria</taxon>
        <taxon>Cellvibrionales</taxon>
        <taxon>Spongiibacteraceae</taxon>
        <taxon>Sinobacterium</taxon>
    </lineage>
</organism>
<reference evidence="1" key="1">
    <citation type="submission" date="2021-12" db="EMBL/GenBank/DDBJ databases">
        <authorList>
            <person name="Rodrigo-Torres L."/>
            <person name="Arahal R. D."/>
            <person name="Lucena T."/>
        </authorList>
    </citation>
    <scope>NUCLEOTIDE SEQUENCE</scope>
    <source>
        <strain evidence="1">CECT 8267</strain>
    </source>
</reference>
<keyword evidence="2" id="KW-1185">Reference proteome</keyword>
<evidence type="ECO:0000313" key="2">
    <source>
        <dbReference type="Proteomes" id="UP000838100"/>
    </source>
</evidence>
<gene>
    <name evidence="1" type="ORF">SIN8267_00101</name>
</gene>
<comment type="caution">
    <text evidence="1">The sequence shown here is derived from an EMBL/GenBank/DDBJ whole genome shotgun (WGS) entry which is preliminary data.</text>
</comment>